<dbReference type="GeneID" id="20354241"/>
<evidence type="ECO:0000259" key="7">
    <source>
        <dbReference type="PROSITE" id="PS50237"/>
    </source>
</evidence>
<feature type="region of interest" description="Disordered" evidence="6">
    <location>
        <begin position="207"/>
        <end position="227"/>
    </location>
</feature>
<evidence type="ECO:0000256" key="4">
    <source>
        <dbReference type="ARBA" id="ARBA00022786"/>
    </source>
</evidence>
<dbReference type="PANTHER" id="PTHR45700">
    <property type="entry name" value="UBIQUITIN-PROTEIN LIGASE E3C"/>
    <property type="match status" value="1"/>
</dbReference>
<accession>J3PJU4</accession>
<dbReference type="PROSITE" id="PS50237">
    <property type="entry name" value="HECT"/>
    <property type="match status" value="1"/>
</dbReference>
<dbReference type="CDD" id="cd00078">
    <property type="entry name" value="HECTc"/>
    <property type="match status" value="1"/>
</dbReference>
<dbReference type="GO" id="GO:0061630">
    <property type="term" value="F:ubiquitin protein ligase activity"/>
    <property type="evidence" value="ECO:0007669"/>
    <property type="project" value="UniProtKB-EC"/>
</dbReference>
<gene>
    <name evidence="9" type="primary">20354241</name>
    <name evidence="8" type="ORF">GGTG_13783</name>
</gene>
<dbReference type="InterPro" id="IPR035983">
    <property type="entry name" value="Hect_E3_ubiquitin_ligase"/>
</dbReference>
<dbReference type="Gene3D" id="3.30.2160.10">
    <property type="entry name" value="Hect, E3 ligase catalytic domain"/>
    <property type="match status" value="1"/>
</dbReference>
<dbReference type="InterPro" id="IPR044611">
    <property type="entry name" value="E3A/B/C-like"/>
</dbReference>
<evidence type="ECO:0000256" key="5">
    <source>
        <dbReference type="PROSITE-ProRule" id="PRU00104"/>
    </source>
</evidence>
<reference evidence="9" key="4">
    <citation type="journal article" date="2015" name="G3 (Bethesda)">
        <title>Genome sequences of three phytopathogenic species of the Magnaporthaceae family of fungi.</title>
        <authorList>
            <person name="Okagaki L.H."/>
            <person name="Nunes C.C."/>
            <person name="Sailsbery J."/>
            <person name="Clay B."/>
            <person name="Brown D."/>
            <person name="John T."/>
            <person name="Oh Y."/>
            <person name="Young N."/>
            <person name="Fitzgerald M."/>
            <person name="Haas B.J."/>
            <person name="Zeng Q."/>
            <person name="Young S."/>
            <person name="Adiconis X."/>
            <person name="Fan L."/>
            <person name="Levin J.Z."/>
            <person name="Mitchell T.K."/>
            <person name="Okubara P.A."/>
            <person name="Farman M.L."/>
            <person name="Kohn L.M."/>
            <person name="Birren B."/>
            <person name="Ma L.-J."/>
            <person name="Dean R.A."/>
        </authorList>
    </citation>
    <scope>NUCLEOTIDE SEQUENCE</scope>
    <source>
        <strain evidence="9">R3-111a-1</strain>
    </source>
</reference>
<name>J3PJU4_GAET3</name>
<feature type="compositionally biased region" description="Basic and acidic residues" evidence="6">
    <location>
        <begin position="216"/>
        <end position="226"/>
    </location>
</feature>
<keyword evidence="3" id="KW-0808">Transferase</keyword>
<dbReference type="EC" id="2.3.2.26" evidence="2"/>
<feature type="compositionally biased region" description="Low complexity" evidence="6">
    <location>
        <begin position="419"/>
        <end position="435"/>
    </location>
</feature>
<evidence type="ECO:0000256" key="1">
    <source>
        <dbReference type="ARBA" id="ARBA00000885"/>
    </source>
</evidence>
<dbReference type="EMBL" id="GL385446">
    <property type="protein sequence ID" value="EJT68643.1"/>
    <property type="molecule type" value="Genomic_DNA"/>
</dbReference>
<dbReference type="PANTHER" id="PTHR45700:SF9">
    <property type="entry name" value="HECT-TYPE E3 UBIQUITIN TRANSFERASE"/>
    <property type="match status" value="1"/>
</dbReference>
<dbReference type="InterPro" id="IPR000569">
    <property type="entry name" value="HECT_dom"/>
</dbReference>
<feature type="region of interest" description="Disordered" evidence="6">
    <location>
        <begin position="412"/>
        <end position="436"/>
    </location>
</feature>
<comment type="catalytic activity">
    <reaction evidence="1">
        <text>S-ubiquitinyl-[E2 ubiquitin-conjugating enzyme]-L-cysteine + [acceptor protein]-L-lysine = [E2 ubiquitin-conjugating enzyme]-L-cysteine + N(6)-ubiquitinyl-[acceptor protein]-L-lysine.</text>
        <dbReference type="EC" id="2.3.2.26"/>
    </reaction>
</comment>
<dbReference type="EnsemblFungi" id="EJT68643">
    <property type="protein sequence ID" value="EJT68643"/>
    <property type="gene ID" value="GGTG_13783"/>
</dbReference>
<organism evidence="8">
    <name type="scientific">Gaeumannomyces tritici (strain R3-111a-1)</name>
    <name type="common">Wheat and barley take-all root rot fungus</name>
    <name type="synonym">Gaeumannomyces graminis var. tritici</name>
    <dbReference type="NCBI Taxonomy" id="644352"/>
    <lineage>
        <taxon>Eukaryota</taxon>
        <taxon>Fungi</taxon>
        <taxon>Dikarya</taxon>
        <taxon>Ascomycota</taxon>
        <taxon>Pezizomycotina</taxon>
        <taxon>Sordariomycetes</taxon>
        <taxon>Sordariomycetidae</taxon>
        <taxon>Magnaporthales</taxon>
        <taxon>Magnaporthaceae</taxon>
        <taxon>Gaeumannomyces</taxon>
    </lineage>
</organism>
<evidence type="ECO:0000256" key="6">
    <source>
        <dbReference type="SAM" id="MobiDB-lite"/>
    </source>
</evidence>
<dbReference type="HOGENOM" id="CLU_002173_5_1_1"/>
<proteinExistence type="predicted"/>
<dbReference type="OrthoDB" id="8068875at2759"/>
<feature type="domain" description="HECT" evidence="7">
    <location>
        <begin position="876"/>
        <end position="1222"/>
    </location>
</feature>
<dbReference type="Pfam" id="PF00632">
    <property type="entry name" value="HECT"/>
    <property type="match status" value="1"/>
</dbReference>
<dbReference type="VEuPathDB" id="FungiDB:GGTG_13783"/>
<reference evidence="8" key="2">
    <citation type="submission" date="2010-07" db="EMBL/GenBank/DDBJ databases">
        <authorList>
            <consortium name="The Broad Institute Genome Sequencing Platform"/>
            <consortium name="Broad Institute Genome Sequencing Center for Infectious Disease"/>
            <person name="Ma L.-J."/>
            <person name="Dead R."/>
            <person name="Young S."/>
            <person name="Zeng Q."/>
            <person name="Koehrsen M."/>
            <person name="Alvarado L."/>
            <person name="Berlin A."/>
            <person name="Chapman S.B."/>
            <person name="Chen Z."/>
            <person name="Freedman E."/>
            <person name="Gellesch M."/>
            <person name="Goldberg J."/>
            <person name="Griggs A."/>
            <person name="Gujja S."/>
            <person name="Heilman E.R."/>
            <person name="Heiman D."/>
            <person name="Hepburn T."/>
            <person name="Howarth C."/>
            <person name="Jen D."/>
            <person name="Larson L."/>
            <person name="Mehta T."/>
            <person name="Neiman D."/>
            <person name="Pearson M."/>
            <person name="Roberts A."/>
            <person name="Saif S."/>
            <person name="Shea T."/>
            <person name="Shenoy N."/>
            <person name="Sisk P."/>
            <person name="Stolte C."/>
            <person name="Sykes S."/>
            <person name="Walk T."/>
            <person name="White J."/>
            <person name="Yandava C."/>
            <person name="Haas B."/>
            <person name="Nusbaum C."/>
            <person name="Birren B."/>
        </authorList>
    </citation>
    <scope>NUCLEOTIDE SEQUENCE</scope>
    <source>
        <strain evidence="8">R3-111a-1</strain>
    </source>
</reference>
<dbReference type="FunFam" id="3.30.2160.10:FF:000004">
    <property type="entry name" value="probable E3 ubiquitin-protein ligase HERC4 isoform X1"/>
    <property type="match status" value="1"/>
</dbReference>
<keyword evidence="10" id="KW-1185">Reference proteome</keyword>
<dbReference type="SMART" id="SM00119">
    <property type="entry name" value="HECTc"/>
    <property type="match status" value="1"/>
</dbReference>
<evidence type="ECO:0000313" key="9">
    <source>
        <dbReference type="EnsemblFungi" id="EJT68643"/>
    </source>
</evidence>
<sequence length="1222" mass="135049">MEQLREKPLPPLPPPSPPRSPSLPQRPTASPNARHHRQHLQPDPNVSSSLSHRRTGSGASRPGDQSRNSRHIGDFEFVDGSQLQVESSDSDDFRPTNRRRPAQHGRSMSHPFPSLFSGMKKKKASRPAADAGGSRFPDPRASDDDSDDLAPGPKASAGPSHPKHGQTAGSKDLTTGNCMTCGSLARWPKHLTVFRCTICVTVNDLKPTELGSRPTGDPKHDRHGENDQGSIYAQPVSLEHTKLLVRSCLRDVIASSLPRRPGAGANLASQGLMPPPTDNGYNGAVFWGSEAETQDGHGGRRVFSNLHTPEFVESPLEEPDPFESIDRHRPPRSYSTSYTDKRPVVQAIPGQPSGSASYGMMPGGGGEVDPRKIFKALEDYLTTCFASWRSLNSSFGGPRLPNPTSVVRIEEPLRRVRASDAQSHRGSGSSSSQADCPIAELDPKLLLLGDFAENGMWWTGGQDGRFPGRTRPGTSSGRTEDAPVPPTPRSLNIEWAELEEWYSTIINAGQPWRAVYDGMVAAGTLQPATDAALRKLEAQILVAQEHAQRLLLKATETLLKRPGRPLVEPADLRFLLLIFANPLLSAKCRMFTGHYGRPGGREWNNARGGGGPAAGQHSGIIKRILGMVSNSPTECHNQLINWLAKYPEPRFIEAKDVVGGFLAFRLMRQKDKKQESRVDVTGGLIPNMSAGRSAAALHAALGPSGRQSKKGKEAAQKMVFSDDWQIKAAARVMSLIFAANNLRSPARNQRALLSGHAGAEIDSAKGLVHARGQLLPTSDFYMTLLDDSDLMTDFEAWESRRGRFSFCQYPFLLSIWAKIQILEHDAKRQMSKKARDAFFDTLMGHGMFEQYLNLTVRRDCLVEDSLRAVSEVIGSGGEDIKKGIRITFKGEEGVDAGGLRKEWFLLLVREVFNPDHGLFIYDDDSHFCYFNPYSFETSDQYFLVGVVLGLAIYNSTILDIALPPFAFRKLLAAAPMPAKSASTHPRTIMTYTLDDLAEFRPRLARGLRQLLEYDGDVESTFCLDFVVDVDKYGSIERVPLTPGGENKAVTNSNRREYVDLYVRHLLDTAVFRQFDPFKRGFFTVCGGNALSLFRPEEIELLVRGSAESLDISSLRTAAEYDGWTTDAEDTEPTVRWFWELLEEANPAEQRHLLVFVTGSDRIPATGAASLVIRLLCLGDDCERYPTARTCFNTLALWRYRSKKKLARKLWDAVHESEGFGLK</sequence>
<evidence type="ECO:0000313" key="10">
    <source>
        <dbReference type="Proteomes" id="UP000006039"/>
    </source>
</evidence>
<evidence type="ECO:0000313" key="8">
    <source>
        <dbReference type="EMBL" id="EJT68643.1"/>
    </source>
</evidence>
<reference evidence="10" key="1">
    <citation type="submission" date="2010-07" db="EMBL/GenBank/DDBJ databases">
        <title>The genome sequence of Gaeumannomyces graminis var. tritici strain R3-111a-1.</title>
        <authorList>
            <consortium name="The Broad Institute Genome Sequencing Platform"/>
            <person name="Ma L.-J."/>
            <person name="Dead R."/>
            <person name="Young S."/>
            <person name="Zeng Q."/>
            <person name="Koehrsen M."/>
            <person name="Alvarado L."/>
            <person name="Berlin A."/>
            <person name="Chapman S.B."/>
            <person name="Chen Z."/>
            <person name="Freedman E."/>
            <person name="Gellesch M."/>
            <person name="Goldberg J."/>
            <person name="Griggs A."/>
            <person name="Gujja S."/>
            <person name="Heilman E.R."/>
            <person name="Heiman D."/>
            <person name="Hepburn T."/>
            <person name="Howarth C."/>
            <person name="Jen D."/>
            <person name="Larson L."/>
            <person name="Mehta T."/>
            <person name="Neiman D."/>
            <person name="Pearson M."/>
            <person name="Roberts A."/>
            <person name="Saif S."/>
            <person name="Shea T."/>
            <person name="Shenoy N."/>
            <person name="Sisk P."/>
            <person name="Stolte C."/>
            <person name="Sykes S."/>
            <person name="Walk T."/>
            <person name="White J."/>
            <person name="Yandava C."/>
            <person name="Haas B."/>
            <person name="Nusbaum C."/>
            <person name="Birren B."/>
        </authorList>
    </citation>
    <scope>NUCLEOTIDE SEQUENCE [LARGE SCALE GENOMIC DNA]</scope>
    <source>
        <strain evidence="10">R3-111a-1</strain>
    </source>
</reference>
<dbReference type="SUPFAM" id="SSF56204">
    <property type="entry name" value="Hect, E3 ligase catalytic domain"/>
    <property type="match status" value="1"/>
</dbReference>
<dbReference type="AlphaFoldDB" id="J3PJU4"/>
<dbReference type="eggNOG" id="KOG0941">
    <property type="taxonomic scope" value="Eukaryota"/>
</dbReference>
<feature type="region of interest" description="Disordered" evidence="6">
    <location>
        <begin position="308"/>
        <end position="337"/>
    </location>
</feature>
<evidence type="ECO:0000256" key="3">
    <source>
        <dbReference type="ARBA" id="ARBA00022679"/>
    </source>
</evidence>
<feature type="compositionally biased region" description="Pro residues" evidence="6">
    <location>
        <begin position="9"/>
        <end position="21"/>
    </location>
</feature>
<dbReference type="GO" id="GO:0000209">
    <property type="term" value="P:protein polyubiquitination"/>
    <property type="evidence" value="ECO:0007669"/>
    <property type="project" value="InterPro"/>
</dbReference>
<dbReference type="RefSeq" id="XP_009229967.1">
    <property type="nucleotide sequence ID" value="XM_009231703.1"/>
</dbReference>
<feature type="region of interest" description="Disordered" evidence="6">
    <location>
        <begin position="1"/>
        <end position="175"/>
    </location>
</feature>
<dbReference type="GO" id="GO:0016874">
    <property type="term" value="F:ligase activity"/>
    <property type="evidence" value="ECO:0007669"/>
    <property type="project" value="UniProtKB-KW"/>
</dbReference>
<dbReference type="Gene3D" id="3.90.1750.10">
    <property type="entry name" value="Hect, E3 ligase catalytic domains"/>
    <property type="match status" value="1"/>
</dbReference>
<evidence type="ECO:0000256" key="2">
    <source>
        <dbReference type="ARBA" id="ARBA00012485"/>
    </source>
</evidence>
<dbReference type="Gene3D" id="3.30.2410.10">
    <property type="entry name" value="Hect, E3 ligase catalytic domain"/>
    <property type="match status" value="1"/>
</dbReference>
<feature type="active site" description="Glycyl thioester intermediate" evidence="5">
    <location>
        <position position="1190"/>
    </location>
</feature>
<reference evidence="8" key="3">
    <citation type="submission" date="2010-09" db="EMBL/GenBank/DDBJ databases">
        <title>Annotation of Gaeumannomyces graminis var. tritici R3-111a-1.</title>
        <authorList>
            <consortium name="The Broad Institute Genome Sequencing Platform"/>
            <person name="Ma L.-J."/>
            <person name="Dead R."/>
            <person name="Young S.K."/>
            <person name="Zeng Q."/>
            <person name="Gargeya S."/>
            <person name="Fitzgerald M."/>
            <person name="Haas B."/>
            <person name="Abouelleil A."/>
            <person name="Alvarado L."/>
            <person name="Arachchi H.M."/>
            <person name="Berlin A."/>
            <person name="Brown A."/>
            <person name="Chapman S.B."/>
            <person name="Chen Z."/>
            <person name="Dunbar C."/>
            <person name="Freedman E."/>
            <person name="Gearin G."/>
            <person name="Gellesch M."/>
            <person name="Goldberg J."/>
            <person name="Griggs A."/>
            <person name="Gujja S."/>
            <person name="Heiman D."/>
            <person name="Howarth C."/>
            <person name="Larson L."/>
            <person name="Lui A."/>
            <person name="MacDonald P.J.P."/>
            <person name="Mehta T."/>
            <person name="Montmayeur A."/>
            <person name="Murphy C."/>
            <person name="Neiman D."/>
            <person name="Pearson M."/>
            <person name="Priest M."/>
            <person name="Roberts A."/>
            <person name="Saif S."/>
            <person name="Shea T."/>
            <person name="Shenoy N."/>
            <person name="Sisk P."/>
            <person name="Stolte C."/>
            <person name="Sykes S."/>
            <person name="Yandava C."/>
            <person name="Wortman J."/>
            <person name="Nusbaum C."/>
            <person name="Birren B."/>
        </authorList>
    </citation>
    <scope>NUCLEOTIDE SEQUENCE</scope>
    <source>
        <strain evidence="8">R3-111a-1</strain>
    </source>
</reference>
<dbReference type="Proteomes" id="UP000006039">
    <property type="component" value="Unassembled WGS sequence"/>
</dbReference>
<protein>
    <recommendedName>
        <fullName evidence="2">HECT-type E3 ubiquitin transferase</fullName>
        <ecNumber evidence="2">2.3.2.26</ecNumber>
    </recommendedName>
</protein>
<keyword evidence="8" id="KW-0436">Ligase</keyword>
<keyword evidence="4 5" id="KW-0833">Ubl conjugation pathway</keyword>
<reference evidence="9" key="5">
    <citation type="submission" date="2018-04" db="UniProtKB">
        <authorList>
            <consortium name="EnsemblFungi"/>
        </authorList>
    </citation>
    <scope>IDENTIFICATION</scope>
    <source>
        <strain evidence="9">R3-111a-1</strain>
    </source>
</reference>
<dbReference type="STRING" id="644352.J3PJU4"/>
<feature type="region of interest" description="Disordered" evidence="6">
    <location>
        <begin position="459"/>
        <end position="488"/>
    </location>
</feature>